<evidence type="ECO:0000313" key="3">
    <source>
        <dbReference type="EMBL" id="NJQ01015.1"/>
    </source>
</evidence>
<reference evidence="3 4" key="1">
    <citation type="submission" date="2020-03" db="EMBL/GenBank/DDBJ databases">
        <title>WGS of actinomycetes isolated from Thailand.</title>
        <authorList>
            <person name="Thawai C."/>
        </authorList>
    </citation>
    <scope>NUCLEOTIDE SEQUENCE [LARGE SCALE GENOMIC DNA]</scope>
    <source>
        <strain evidence="3 4">PLAI 1-29</strain>
    </source>
</reference>
<keyword evidence="1" id="KW-0808">Transferase</keyword>
<feature type="domain" description="Histidine kinase/HSP90-like ATPase" evidence="2">
    <location>
        <begin position="15"/>
        <end position="123"/>
    </location>
</feature>
<keyword evidence="3" id="KW-0067">ATP-binding</keyword>
<gene>
    <name evidence="3" type="ORF">HCK00_10850</name>
</gene>
<accession>A0ABX1BYR7</accession>
<evidence type="ECO:0000313" key="4">
    <source>
        <dbReference type="Proteomes" id="UP000695264"/>
    </source>
</evidence>
<sequence length="146" mass="15970">MHTPQEPWSYGLFVPHDPRAAGVVRATLRAALRAARLDCFVDPAELLVSELTTNAYRHAGGDAFISFDWAPDRLRVSVWDPSPELPEALRTVPPPHTAPVGDESESGRGLALLRCFADEWGAYGTHGPWGARPEITGKVVWFGLKA</sequence>
<dbReference type="RefSeq" id="WP_168101600.1">
    <property type="nucleotide sequence ID" value="NZ_JAATEN010000006.1"/>
</dbReference>
<protein>
    <submittedName>
        <fullName evidence="3">ATP-binding protein</fullName>
    </submittedName>
</protein>
<dbReference type="CDD" id="cd16936">
    <property type="entry name" value="HATPase_RsbW-like"/>
    <property type="match status" value="1"/>
</dbReference>
<organism evidence="3 4">
    <name type="scientific">Streptomyces zingiberis</name>
    <dbReference type="NCBI Taxonomy" id="2053010"/>
    <lineage>
        <taxon>Bacteria</taxon>
        <taxon>Bacillati</taxon>
        <taxon>Actinomycetota</taxon>
        <taxon>Actinomycetes</taxon>
        <taxon>Kitasatosporales</taxon>
        <taxon>Streptomycetaceae</taxon>
        <taxon>Streptomyces</taxon>
    </lineage>
</organism>
<dbReference type="InterPro" id="IPR050267">
    <property type="entry name" value="Anti-sigma-factor_SerPK"/>
</dbReference>
<keyword evidence="3" id="KW-0547">Nucleotide-binding</keyword>
<dbReference type="GO" id="GO:0005524">
    <property type="term" value="F:ATP binding"/>
    <property type="evidence" value="ECO:0007669"/>
    <property type="project" value="UniProtKB-KW"/>
</dbReference>
<dbReference type="EMBL" id="JAATEN010000006">
    <property type="protein sequence ID" value="NJQ01015.1"/>
    <property type="molecule type" value="Genomic_DNA"/>
</dbReference>
<dbReference type="Gene3D" id="3.30.565.10">
    <property type="entry name" value="Histidine kinase-like ATPase, C-terminal domain"/>
    <property type="match status" value="1"/>
</dbReference>
<keyword evidence="1" id="KW-0418">Kinase</keyword>
<dbReference type="SUPFAM" id="SSF55874">
    <property type="entry name" value="ATPase domain of HSP90 chaperone/DNA topoisomerase II/histidine kinase"/>
    <property type="match status" value="1"/>
</dbReference>
<keyword evidence="1" id="KW-0723">Serine/threonine-protein kinase</keyword>
<evidence type="ECO:0000256" key="1">
    <source>
        <dbReference type="ARBA" id="ARBA00022527"/>
    </source>
</evidence>
<dbReference type="Pfam" id="PF13581">
    <property type="entry name" value="HATPase_c_2"/>
    <property type="match status" value="1"/>
</dbReference>
<evidence type="ECO:0000259" key="2">
    <source>
        <dbReference type="Pfam" id="PF13581"/>
    </source>
</evidence>
<keyword evidence="4" id="KW-1185">Reference proteome</keyword>
<dbReference type="Proteomes" id="UP000695264">
    <property type="component" value="Unassembled WGS sequence"/>
</dbReference>
<comment type="caution">
    <text evidence="3">The sequence shown here is derived from an EMBL/GenBank/DDBJ whole genome shotgun (WGS) entry which is preliminary data.</text>
</comment>
<dbReference type="InterPro" id="IPR003594">
    <property type="entry name" value="HATPase_dom"/>
</dbReference>
<dbReference type="PANTHER" id="PTHR35526">
    <property type="entry name" value="ANTI-SIGMA-F FACTOR RSBW-RELATED"/>
    <property type="match status" value="1"/>
</dbReference>
<dbReference type="PANTHER" id="PTHR35526:SF3">
    <property type="entry name" value="ANTI-SIGMA-F FACTOR RSBW"/>
    <property type="match status" value="1"/>
</dbReference>
<name>A0ABX1BYR7_9ACTN</name>
<proteinExistence type="predicted"/>
<dbReference type="InterPro" id="IPR036890">
    <property type="entry name" value="HATPase_C_sf"/>
</dbReference>